<accession>A0ABV1D182</accession>
<evidence type="ECO:0000256" key="3">
    <source>
        <dbReference type="ARBA" id="ARBA00023211"/>
    </source>
</evidence>
<dbReference type="PRINTS" id="PR00116">
    <property type="entry name" value="ARGINASE"/>
</dbReference>
<dbReference type="InterPro" id="IPR023696">
    <property type="entry name" value="Ureohydrolase_dom_sf"/>
</dbReference>
<proteinExistence type="inferred from homology"/>
<dbReference type="SUPFAM" id="SSF52768">
    <property type="entry name" value="Arginase/deacetylase"/>
    <property type="match status" value="1"/>
</dbReference>
<organism evidence="5 6">
    <name type="scientific">Enterocloster hominis</name>
    <name type="common">ex Hitch et al. 2024</name>
    <dbReference type="NCBI Taxonomy" id="1917870"/>
    <lineage>
        <taxon>Bacteria</taxon>
        <taxon>Bacillati</taxon>
        <taxon>Bacillota</taxon>
        <taxon>Clostridia</taxon>
        <taxon>Lachnospirales</taxon>
        <taxon>Lachnospiraceae</taxon>
        <taxon>Enterocloster</taxon>
    </lineage>
</organism>
<protein>
    <submittedName>
        <fullName evidence="5">Arginase family protein</fullName>
    </submittedName>
</protein>
<evidence type="ECO:0000313" key="5">
    <source>
        <dbReference type="EMBL" id="MEQ2424148.1"/>
    </source>
</evidence>
<dbReference type="Pfam" id="PF00491">
    <property type="entry name" value="Arginase"/>
    <property type="match status" value="1"/>
</dbReference>
<keyword evidence="3" id="KW-0464">Manganese</keyword>
<comment type="similarity">
    <text evidence="4">Belongs to the arginase family.</text>
</comment>
<keyword evidence="2" id="KW-0378">Hydrolase</keyword>
<dbReference type="PROSITE" id="PS51409">
    <property type="entry name" value="ARGINASE_2"/>
    <property type="match status" value="1"/>
</dbReference>
<dbReference type="PANTHER" id="PTHR43782:SF3">
    <property type="entry name" value="ARGINASE"/>
    <property type="match status" value="1"/>
</dbReference>
<name>A0ABV1D182_9FIRM</name>
<evidence type="ECO:0000313" key="6">
    <source>
        <dbReference type="Proteomes" id="UP001454086"/>
    </source>
</evidence>
<sequence length="315" mass="34919">MTTKKLNHLGVIEIPYGDLNWGPDPLHIREGIYSDIQHWKKYRELDDYKLCGIYGKAGVPYSVEEIVYDPEDDEEVYLTLTRQVSDSVFQHLSNKEAVLLTGGYCKDAVGVCGGIQRAIGADKKVGIIYLDAHSDMSTPAVTHTGILGGMDMAAILGVDMEDWRAAAGLEIPYDDHLVILSDFREAEIDDDGALEIVEGSHINWIKSEGFENECLWKESVNNLAQKVDAIYLHIDADILNNRHVPNAACVAEGGPSIDTVMNNIRAVMQTGKVLVYGTYGFYFDTEVPGQDSLTLSGLRIVSSGLEDWRYFPELV</sequence>
<dbReference type="Gene3D" id="3.40.800.10">
    <property type="entry name" value="Ureohydrolase domain"/>
    <property type="match status" value="1"/>
</dbReference>
<gene>
    <name evidence="5" type="ORF">WMQ36_04115</name>
</gene>
<dbReference type="EMBL" id="JBBMFM010000009">
    <property type="protein sequence ID" value="MEQ2424148.1"/>
    <property type="molecule type" value="Genomic_DNA"/>
</dbReference>
<evidence type="ECO:0000256" key="4">
    <source>
        <dbReference type="PROSITE-ProRule" id="PRU00742"/>
    </source>
</evidence>
<keyword evidence="1" id="KW-0479">Metal-binding</keyword>
<dbReference type="Proteomes" id="UP001454086">
    <property type="component" value="Unassembled WGS sequence"/>
</dbReference>
<dbReference type="InterPro" id="IPR006035">
    <property type="entry name" value="Ureohydrolase"/>
</dbReference>
<comment type="caution">
    <text evidence="5">The sequence shown here is derived from an EMBL/GenBank/DDBJ whole genome shotgun (WGS) entry which is preliminary data.</text>
</comment>
<dbReference type="PANTHER" id="PTHR43782">
    <property type="entry name" value="ARGINASE"/>
    <property type="match status" value="1"/>
</dbReference>
<reference evidence="5 6" key="1">
    <citation type="submission" date="2024-03" db="EMBL/GenBank/DDBJ databases">
        <title>Human intestinal bacterial collection.</title>
        <authorList>
            <person name="Pauvert C."/>
            <person name="Hitch T.C.A."/>
            <person name="Clavel T."/>
        </authorList>
    </citation>
    <scope>NUCLEOTIDE SEQUENCE [LARGE SCALE GENOMIC DNA]</scope>
    <source>
        <strain evidence="5 6">CLA-SR-H021</strain>
    </source>
</reference>
<dbReference type="RefSeq" id="WP_008724008.1">
    <property type="nucleotide sequence ID" value="NZ_JBBMFM010000009.1"/>
</dbReference>
<keyword evidence="6" id="KW-1185">Reference proteome</keyword>
<evidence type="ECO:0000256" key="2">
    <source>
        <dbReference type="ARBA" id="ARBA00022801"/>
    </source>
</evidence>
<evidence type="ECO:0000256" key="1">
    <source>
        <dbReference type="ARBA" id="ARBA00022723"/>
    </source>
</evidence>